<evidence type="ECO:0000313" key="8">
    <source>
        <dbReference type="Proteomes" id="UP000239772"/>
    </source>
</evidence>
<feature type="transmembrane region" description="Helical" evidence="5">
    <location>
        <begin position="44"/>
        <end position="63"/>
    </location>
</feature>
<comment type="caution">
    <text evidence="7">The sequence shown here is derived from an EMBL/GenBank/DDBJ whole genome shotgun (WGS) entry which is preliminary data.</text>
</comment>
<comment type="subcellular location">
    <subcellularLocation>
        <location evidence="1">Membrane</location>
        <topology evidence="1">Multi-pass membrane protein</topology>
    </subcellularLocation>
</comment>
<feature type="transmembrane region" description="Helical" evidence="5">
    <location>
        <begin position="174"/>
        <end position="193"/>
    </location>
</feature>
<gene>
    <name evidence="7" type="ORF">SLNSH_20600</name>
</gene>
<feature type="domain" description="O-antigen ligase-related" evidence="6">
    <location>
        <begin position="205"/>
        <end position="338"/>
    </location>
</feature>
<keyword evidence="3 5" id="KW-1133">Transmembrane helix</keyword>
<evidence type="ECO:0000256" key="2">
    <source>
        <dbReference type="ARBA" id="ARBA00022692"/>
    </source>
</evidence>
<name>A0A2T1HNA6_9HYPH</name>
<evidence type="ECO:0000256" key="3">
    <source>
        <dbReference type="ARBA" id="ARBA00022989"/>
    </source>
</evidence>
<keyword evidence="2 5" id="KW-0812">Transmembrane</keyword>
<dbReference type="Proteomes" id="UP000239772">
    <property type="component" value="Unassembled WGS sequence"/>
</dbReference>
<dbReference type="OrthoDB" id="8433605at2"/>
<feature type="transmembrane region" description="Helical" evidence="5">
    <location>
        <begin position="205"/>
        <end position="231"/>
    </location>
</feature>
<protein>
    <recommendedName>
        <fullName evidence="6">O-antigen ligase-related domain-containing protein</fullName>
    </recommendedName>
</protein>
<dbReference type="EMBL" id="PVZS01000031">
    <property type="protein sequence ID" value="PSC03132.1"/>
    <property type="molecule type" value="Genomic_DNA"/>
</dbReference>
<proteinExistence type="predicted"/>
<sequence length="399" mass="43633">MTSAATYSRHLAPPLAIHRIVLHLLIIAELVFSSRLYLAFLPSFAQRLILALILLTSAGYTALALARGYFAAAFVQLVCLALIITQMLVFEGNTSLPVEWNGIGQYLTISLFVPIFMLCNYGLADRFMDVFGRYTTIYALLYVPFVLLHNFNLIPMQIVQPILSNDVERGDRLFAHSGALLYAWFLILGRLRFGFTFGRAIIVPMCLLALLLTVSRVYLTCAGVITVFFLARVPYSLTRVICLLALGTASAVLLYGALDPTWNPFAGYLDSDTSGRGRMLEYQVAQVLVQRSPIFGYGLPSSGDQAGFVTGLTFFAGNDLGAFGVYMDLGIIGLVLYFAASVLATQRLELPSEPFRSALFYAGCTLALDGCLSPMLFIPGGTIIFAVILGVWLAQKAQS</sequence>
<evidence type="ECO:0000256" key="1">
    <source>
        <dbReference type="ARBA" id="ARBA00004141"/>
    </source>
</evidence>
<dbReference type="AlphaFoldDB" id="A0A2T1HNA6"/>
<feature type="transmembrane region" description="Helical" evidence="5">
    <location>
        <begin position="135"/>
        <end position="154"/>
    </location>
</feature>
<feature type="transmembrane region" description="Helical" evidence="5">
    <location>
        <begin position="320"/>
        <end position="340"/>
    </location>
</feature>
<evidence type="ECO:0000259" key="6">
    <source>
        <dbReference type="Pfam" id="PF04932"/>
    </source>
</evidence>
<keyword evidence="8" id="KW-1185">Reference proteome</keyword>
<organism evidence="7 8">
    <name type="scientific">Alsobacter soli</name>
    <dbReference type="NCBI Taxonomy" id="2109933"/>
    <lineage>
        <taxon>Bacteria</taxon>
        <taxon>Pseudomonadati</taxon>
        <taxon>Pseudomonadota</taxon>
        <taxon>Alphaproteobacteria</taxon>
        <taxon>Hyphomicrobiales</taxon>
        <taxon>Alsobacteraceae</taxon>
        <taxon>Alsobacter</taxon>
    </lineage>
</organism>
<dbReference type="Pfam" id="PF04932">
    <property type="entry name" value="Wzy_C"/>
    <property type="match status" value="1"/>
</dbReference>
<dbReference type="RefSeq" id="WP_106339493.1">
    <property type="nucleotide sequence ID" value="NZ_PVZS01000031.1"/>
</dbReference>
<feature type="transmembrane region" description="Helical" evidence="5">
    <location>
        <begin position="20"/>
        <end position="38"/>
    </location>
</feature>
<feature type="transmembrane region" description="Helical" evidence="5">
    <location>
        <begin position="237"/>
        <end position="258"/>
    </location>
</feature>
<evidence type="ECO:0000256" key="5">
    <source>
        <dbReference type="SAM" id="Phobius"/>
    </source>
</evidence>
<feature type="transmembrane region" description="Helical" evidence="5">
    <location>
        <begin position="102"/>
        <end position="123"/>
    </location>
</feature>
<feature type="transmembrane region" description="Helical" evidence="5">
    <location>
        <begin position="70"/>
        <end position="90"/>
    </location>
</feature>
<accession>A0A2T1HNA6</accession>
<keyword evidence="4 5" id="KW-0472">Membrane</keyword>
<evidence type="ECO:0000313" key="7">
    <source>
        <dbReference type="EMBL" id="PSC03132.1"/>
    </source>
</evidence>
<dbReference type="GO" id="GO:0016020">
    <property type="term" value="C:membrane"/>
    <property type="evidence" value="ECO:0007669"/>
    <property type="project" value="UniProtKB-SubCell"/>
</dbReference>
<evidence type="ECO:0000256" key="4">
    <source>
        <dbReference type="ARBA" id="ARBA00023136"/>
    </source>
</evidence>
<dbReference type="InterPro" id="IPR007016">
    <property type="entry name" value="O-antigen_ligase-rel_domated"/>
</dbReference>
<feature type="transmembrane region" description="Helical" evidence="5">
    <location>
        <begin position="360"/>
        <end position="393"/>
    </location>
</feature>
<reference evidence="8" key="1">
    <citation type="submission" date="2018-03" db="EMBL/GenBank/DDBJ databases">
        <authorList>
            <person name="Sun L."/>
            <person name="Liu H."/>
            <person name="Chen W."/>
            <person name="Huang K."/>
            <person name="Liu W."/>
            <person name="Gao X."/>
        </authorList>
    </citation>
    <scope>NUCLEOTIDE SEQUENCE [LARGE SCALE GENOMIC DNA]</scope>
    <source>
        <strain evidence="8">SH9</strain>
    </source>
</reference>